<dbReference type="InterPro" id="IPR005064">
    <property type="entry name" value="BUG"/>
</dbReference>
<reference evidence="3" key="1">
    <citation type="submission" date="2020-03" db="EMBL/GenBank/DDBJ databases">
        <title>Genome of Pelagibius litoralis DSM 21314T.</title>
        <authorList>
            <person name="Wang G."/>
        </authorList>
    </citation>
    <scope>NUCLEOTIDE SEQUENCE</scope>
    <source>
        <strain evidence="3">DSM 21314</strain>
    </source>
</reference>
<proteinExistence type="inferred from homology"/>
<dbReference type="CDD" id="cd07012">
    <property type="entry name" value="PBP2_Bug_TTT"/>
    <property type="match status" value="1"/>
</dbReference>
<protein>
    <submittedName>
        <fullName evidence="3">Tripartite tricarboxylate transporter substrate binding protein</fullName>
    </submittedName>
</protein>
<evidence type="ECO:0000313" key="4">
    <source>
        <dbReference type="Proteomes" id="UP000761264"/>
    </source>
</evidence>
<keyword evidence="4" id="KW-1185">Reference proteome</keyword>
<feature type="signal peptide" evidence="2">
    <location>
        <begin position="1"/>
        <end position="23"/>
    </location>
</feature>
<dbReference type="PANTHER" id="PTHR42928:SF5">
    <property type="entry name" value="BLR1237 PROTEIN"/>
    <property type="match status" value="1"/>
</dbReference>
<gene>
    <name evidence="3" type="ORF">HBA54_19680</name>
</gene>
<evidence type="ECO:0000313" key="3">
    <source>
        <dbReference type="EMBL" id="NIA70825.1"/>
    </source>
</evidence>
<dbReference type="AlphaFoldDB" id="A0A967F0M6"/>
<accession>A0A967F0M6</accession>
<dbReference type="SUPFAM" id="SSF53850">
    <property type="entry name" value="Periplasmic binding protein-like II"/>
    <property type="match status" value="1"/>
</dbReference>
<dbReference type="InterPro" id="IPR042100">
    <property type="entry name" value="Bug_dom1"/>
</dbReference>
<dbReference type="RefSeq" id="WP_167227833.1">
    <property type="nucleotide sequence ID" value="NZ_JAAQPH010000016.1"/>
</dbReference>
<evidence type="ECO:0000256" key="2">
    <source>
        <dbReference type="SAM" id="SignalP"/>
    </source>
</evidence>
<evidence type="ECO:0000256" key="1">
    <source>
        <dbReference type="ARBA" id="ARBA00006987"/>
    </source>
</evidence>
<sequence length="312" mass="33038">MKLKRAMGIAAAAVLLGGGAAQAEYPERSIGMMIPFSAGGGTDVPGRFFAAEMEKILGTDIVVSNVTGAGGTIGATQLSQARADGYKLGFMPVGTTTTQPHLRRTSYNGDSWAPICLVAQGPQYVTVLEDSPVKTVDDLIAKAKSGKLVTGGPPPGSLPHIAQAAVANAYGVKFTYIPHEGINEVAKSMLGGRVDMAVWFGDAKARFGLRPLAILDSKRSAEFPDVPTLAELGQPVESFVWFGFFAPKGTPDAVVSTLSDACEKAVNSASFRGNMEKAKRQVRYMPRDEFAAFFARQYEQNGSLLKEAGLVK</sequence>
<dbReference type="Gene3D" id="3.40.190.150">
    <property type="entry name" value="Bordetella uptake gene, domain 1"/>
    <property type="match status" value="1"/>
</dbReference>
<dbReference type="EMBL" id="JAAQPH010000016">
    <property type="protein sequence ID" value="NIA70825.1"/>
    <property type="molecule type" value="Genomic_DNA"/>
</dbReference>
<dbReference type="Gene3D" id="3.40.190.10">
    <property type="entry name" value="Periplasmic binding protein-like II"/>
    <property type="match status" value="1"/>
</dbReference>
<organism evidence="3 4">
    <name type="scientific">Pelagibius litoralis</name>
    <dbReference type="NCBI Taxonomy" id="374515"/>
    <lineage>
        <taxon>Bacteria</taxon>
        <taxon>Pseudomonadati</taxon>
        <taxon>Pseudomonadota</taxon>
        <taxon>Alphaproteobacteria</taxon>
        <taxon>Rhodospirillales</taxon>
        <taxon>Rhodovibrionaceae</taxon>
        <taxon>Pelagibius</taxon>
    </lineage>
</organism>
<feature type="chain" id="PRO_5037006196" evidence="2">
    <location>
        <begin position="24"/>
        <end position="312"/>
    </location>
</feature>
<dbReference type="PANTHER" id="PTHR42928">
    <property type="entry name" value="TRICARBOXYLATE-BINDING PROTEIN"/>
    <property type="match status" value="1"/>
</dbReference>
<dbReference type="Pfam" id="PF03401">
    <property type="entry name" value="TctC"/>
    <property type="match status" value="1"/>
</dbReference>
<name>A0A967F0M6_9PROT</name>
<dbReference type="Proteomes" id="UP000761264">
    <property type="component" value="Unassembled WGS sequence"/>
</dbReference>
<keyword evidence="2" id="KW-0732">Signal</keyword>
<comment type="caution">
    <text evidence="3">The sequence shown here is derived from an EMBL/GenBank/DDBJ whole genome shotgun (WGS) entry which is preliminary data.</text>
</comment>
<dbReference type="PIRSF" id="PIRSF017082">
    <property type="entry name" value="YflP"/>
    <property type="match status" value="1"/>
</dbReference>
<comment type="similarity">
    <text evidence="1">Belongs to the UPF0065 (bug) family.</text>
</comment>